<comment type="caution">
    <text evidence="1">The sequence shown here is derived from an EMBL/GenBank/DDBJ whole genome shotgun (WGS) entry which is preliminary data.</text>
</comment>
<organism evidence="1 2">
    <name type="scientific">Acorus gramineus</name>
    <name type="common">Dwarf sweet flag</name>
    <dbReference type="NCBI Taxonomy" id="55184"/>
    <lineage>
        <taxon>Eukaryota</taxon>
        <taxon>Viridiplantae</taxon>
        <taxon>Streptophyta</taxon>
        <taxon>Embryophyta</taxon>
        <taxon>Tracheophyta</taxon>
        <taxon>Spermatophyta</taxon>
        <taxon>Magnoliopsida</taxon>
        <taxon>Liliopsida</taxon>
        <taxon>Acoraceae</taxon>
        <taxon>Acorus</taxon>
    </lineage>
</organism>
<name>A0AAV9AZ70_ACOGR</name>
<dbReference type="EMBL" id="JAUJYN010000006">
    <property type="protein sequence ID" value="KAK1269450.1"/>
    <property type="molecule type" value="Genomic_DNA"/>
</dbReference>
<keyword evidence="2" id="KW-1185">Reference proteome</keyword>
<accession>A0AAV9AZ70</accession>
<gene>
    <name evidence="1" type="ORF">QJS04_geneDACA006860</name>
</gene>
<dbReference type="Proteomes" id="UP001179952">
    <property type="component" value="Unassembled WGS sequence"/>
</dbReference>
<proteinExistence type="predicted"/>
<protein>
    <submittedName>
        <fullName evidence="1">Uncharacterized protein</fullName>
    </submittedName>
</protein>
<reference evidence="1" key="2">
    <citation type="submission" date="2023-06" db="EMBL/GenBank/DDBJ databases">
        <authorList>
            <person name="Ma L."/>
            <person name="Liu K.-W."/>
            <person name="Li Z."/>
            <person name="Hsiao Y.-Y."/>
            <person name="Qi Y."/>
            <person name="Fu T."/>
            <person name="Tang G."/>
            <person name="Zhang D."/>
            <person name="Sun W.-H."/>
            <person name="Liu D.-K."/>
            <person name="Li Y."/>
            <person name="Chen G.-Z."/>
            <person name="Liu X.-D."/>
            <person name="Liao X.-Y."/>
            <person name="Jiang Y.-T."/>
            <person name="Yu X."/>
            <person name="Hao Y."/>
            <person name="Huang J."/>
            <person name="Zhao X.-W."/>
            <person name="Ke S."/>
            <person name="Chen Y.-Y."/>
            <person name="Wu W.-L."/>
            <person name="Hsu J.-L."/>
            <person name="Lin Y.-F."/>
            <person name="Huang M.-D."/>
            <person name="Li C.-Y."/>
            <person name="Huang L."/>
            <person name="Wang Z.-W."/>
            <person name="Zhao X."/>
            <person name="Zhong W.-Y."/>
            <person name="Peng D.-H."/>
            <person name="Ahmad S."/>
            <person name="Lan S."/>
            <person name="Zhang J.-S."/>
            <person name="Tsai W.-C."/>
            <person name="Van De Peer Y."/>
            <person name="Liu Z.-J."/>
        </authorList>
    </citation>
    <scope>NUCLEOTIDE SEQUENCE</scope>
    <source>
        <strain evidence="1">SCP</strain>
        <tissue evidence="1">Leaves</tissue>
    </source>
</reference>
<evidence type="ECO:0000313" key="2">
    <source>
        <dbReference type="Proteomes" id="UP001179952"/>
    </source>
</evidence>
<reference evidence="1" key="1">
    <citation type="journal article" date="2023" name="Nat. Commun.">
        <title>Diploid and tetraploid genomes of Acorus and the evolution of monocots.</title>
        <authorList>
            <person name="Ma L."/>
            <person name="Liu K.W."/>
            <person name="Li Z."/>
            <person name="Hsiao Y.Y."/>
            <person name="Qi Y."/>
            <person name="Fu T."/>
            <person name="Tang G.D."/>
            <person name="Zhang D."/>
            <person name="Sun W.H."/>
            <person name="Liu D.K."/>
            <person name="Li Y."/>
            <person name="Chen G.Z."/>
            <person name="Liu X.D."/>
            <person name="Liao X.Y."/>
            <person name="Jiang Y.T."/>
            <person name="Yu X."/>
            <person name="Hao Y."/>
            <person name="Huang J."/>
            <person name="Zhao X.W."/>
            <person name="Ke S."/>
            <person name="Chen Y.Y."/>
            <person name="Wu W.L."/>
            <person name="Hsu J.L."/>
            <person name="Lin Y.F."/>
            <person name="Huang M.D."/>
            <person name="Li C.Y."/>
            <person name="Huang L."/>
            <person name="Wang Z.W."/>
            <person name="Zhao X."/>
            <person name="Zhong W.Y."/>
            <person name="Peng D.H."/>
            <person name="Ahmad S."/>
            <person name="Lan S."/>
            <person name="Zhang J.S."/>
            <person name="Tsai W.C."/>
            <person name="Van de Peer Y."/>
            <person name="Liu Z.J."/>
        </authorList>
    </citation>
    <scope>NUCLEOTIDE SEQUENCE</scope>
    <source>
        <strain evidence="1">SCP</strain>
    </source>
</reference>
<evidence type="ECO:0000313" key="1">
    <source>
        <dbReference type="EMBL" id="KAK1269450.1"/>
    </source>
</evidence>
<dbReference type="AlphaFoldDB" id="A0AAV9AZ70"/>
<sequence length="61" mass="6611">MISDHGSAMKAMKGRSWWSRCITCLCRLDVPNSSSSKSIGAEANMVAATKHFSSAHKVHFG</sequence>